<comment type="caution">
    <text evidence="5">The sequence shown here is derived from an EMBL/GenBank/DDBJ whole genome shotgun (WGS) entry which is preliminary data.</text>
</comment>
<evidence type="ECO:0000313" key="5">
    <source>
        <dbReference type="EMBL" id="KAJ3184989.1"/>
    </source>
</evidence>
<dbReference type="EMBL" id="JADGJQ010000002">
    <property type="protein sequence ID" value="KAJ3184989.1"/>
    <property type="molecule type" value="Genomic_DNA"/>
</dbReference>
<dbReference type="InterPro" id="IPR019163">
    <property type="entry name" value="THO_Thoc5"/>
</dbReference>
<keyword evidence="6" id="KW-1185">Reference proteome</keyword>
<evidence type="ECO:0000313" key="6">
    <source>
        <dbReference type="Proteomes" id="UP001212152"/>
    </source>
</evidence>
<keyword evidence="3" id="KW-0539">Nucleus</keyword>
<dbReference type="GO" id="GO:0003729">
    <property type="term" value="F:mRNA binding"/>
    <property type="evidence" value="ECO:0007669"/>
    <property type="project" value="TreeGrafter"/>
</dbReference>
<reference evidence="5" key="1">
    <citation type="submission" date="2020-05" db="EMBL/GenBank/DDBJ databases">
        <title>Phylogenomic resolution of chytrid fungi.</title>
        <authorList>
            <person name="Stajich J.E."/>
            <person name="Amses K."/>
            <person name="Simmons R."/>
            <person name="Seto K."/>
            <person name="Myers J."/>
            <person name="Bonds A."/>
            <person name="Quandt C.A."/>
            <person name="Barry K."/>
            <person name="Liu P."/>
            <person name="Grigoriev I."/>
            <person name="Longcore J.E."/>
            <person name="James T.Y."/>
        </authorList>
    </citation>
    <scope>NUCLEOTIDE SEQUENCE</scope>
    <source>
        <strain evidence="5">JEL0379</strain>
    </source>
</reference>
<sequence length="524" mass="57437">MTSVSSSSGAAAKDGKHLLPHIQAVDPACDALRQEIHRVKRQHSGKEAAPTPAAKRLKLSKKASLQFLELQQLQRACCAHSLARKQTTQEAKISMDRACLDLQNVLYEVRHFEKQIADCEALETKYQKVSVIPESELKAPSEDAVHVMDPHLIMLRRLNFELVERKRLVDEEKALDKELEEAEVEHAKELAELDLLNKELATALKVTIPLQTRLGITNASAREQNEKASLLPEPLFVLYKHAVGFARTYEKEIEIDIVGDFQLAATTKSSAATALPAEQSISDDVAASLDRENSVDDMDVDVGQDSTKAHADRSATYYSRHSLDVVLTILAPGGNGHLAKLVFSYLTNLQIVVVAAKMLTPVAHIPAKLFSAGLFPGDVGHDSPNPANAFLGSESDPFRFDEVKAGGNPFAWAQALCGMEYPSRLGDGRYYLQKLPTLLRARIEVLKDLGAKLVAAVPTFAKLKDVDWKLSEENDPASLKYEISARQAEEETQIAVVVLPPPPATTATLVLRQNANDDPTPPTS</sequence>
<dbReference type="Pfam" id="PF09766">
    <property type="entry name" value="FmiP_Thoc5"/>
    <property type="match status" value="1"/>
</dbReference>
<dbReference type="PANTHER" id="PTHR13375:SF3">
    <property type="entry name" value="THO COMPLEX SUBUNIT 5 HOMOLOG"/>
    <property type="match status" value="1"/>
</dbReference>
<dbReference type="AlphaFoldDB" id="A0AAD5TRC1"/>
<proteinExistence type="inferred from homology"/>
<accession>A0AAD5TRC1</accession>
<evidence type="ECO:0000256" key="2">
    <source>
        <dbReference type="ARBA" id="ARBA00008044"/>
    </source>
</evidence>
<evidence type="ECO:0000256" key="4">
    <source>
        <dbReference type="SAM" id="Coils"/>
    </source>
</evidence>
<protein>
    <submittedName>
        <fullName evidence="5">THO complex subunit 5</fullName>
    </submittedName>
</protein>
<feature type="coiled-coil region" evidence="4">
    <location>
        <begin position="165"/>
        <end position="199"/>
    </location>
</feature>
<dbReference type="Proteomes" id="UP001212152">
    <property type="component" value="Unassembled WGS sequence"/>
</dbReference>
<comment type="similarity">
    <text evidence="2">Belongs to the THOC5 family.</text>
</comment>
<gene>
    <name evidence="5" type="primary">THOC5</name>
    <name evidence="5" type="ORF">HDU87_002555</name>
</gene>
<evidence type="ECO:0000256" key="1">
    <source>
        <dbReference type="ARBA" id="ARBA00004123"/>
    </source>
</evidence>
<comment type="subcellular location">
    <subcellularLocation>
        <location evidence="1">Nucleus</location>
    </subcellularLocation>
</comment>
<organism evidence="5 6">
    <name type="scientific">Geranomyces variabilis</name>
    <dbReference type="NCBI Taxonomy" id="109894"/>
    <lineage>
        <taxon>Eukaryota</taxon>
        <taxon>Fungi</taxon>
        <taxon>Fungi incertae sedis</taxon>
        <taxon>Chytridiomycota</taxon>
        <taxon>Chytridiomycota incertae sedis</taxon>
        <taxon>Chytridiomycetes</taxon>
        <taxon>Spizellomycetales</taxon>
        <taxon>Powellomycetaceae</taxon>
        <taxon>Geranomyces</taxon>
    </lineage>
</organism>
<dbReference type="PANTHER" id="PTHR13375">
    <property type="entry name" value="FMS INTERACTING PROTEIN"/>
    <property type="match status" value="1"/>
</dbReference>
<dbReference type="GO" id="GO:0006406">
    <property type="term" value="P:mRNA export from nucleus"/>
    <property type="evidence" value="ECO:0007669"/>
    <property type="project" value="TreeGrafter"/>
</dbReference>
<keyword evidence="4" id="KW-0175">Coiled coil</keyword>
<name>A0AAD5TRC1_9FUNG</name>
<evidence type="ECO:0000256" key="3">
    <source>
        <dbReference type="ARBA" id="ARBA00023242"/>
    </source>
</evidence>
<dbReference type="GO" id="GO:0000445">
    <property type="term" value="C:THO complex part of transcription export complex"/>
    <property type="evidence" value="ECO:0007669"/>
    <property type="project" value="TreeGrafter"/>
</dbReference>